<dbReference type="Proteomes" id="UP001254813">
    <property type="component" value="Unassembled WGS sequence"/>
</dbReference>
<dbReference type="EMBL" id="JAMQOQ010000002">
    <property type="protein sequence ID" value="MDS0294146.1"/>
    <property type="molecule type" value="Genomic_DNA"/>
</dbReference>
<proteinExistence type="predicted"/>
<gene>
    <name evidence="2" type="ORF">NDI79_08180</name>
</gene>
<evidence type="ECO:0008006" key="4">
    <source>
        <dbReference type="Google" id="ProtNLM"/>
    </source>
</evidence>
<reference evidence="2 3" key="1">
    <citation type="submission" date="2022-06" db="EMBL/GenBank/DDBJ databases">
        <title>Halogeometricum sp. a new haloarchaeum isolate from saline soil.</title>
        <authorList>
            <person name="Strakova D."/>
            <person name="Galisteo C."/>
            <person name="Sanchez-Porro C."/>
            <person name="Ventosa A."/>
        </authorList>
    </citation>
    <scope>NUCLEOTIDE SEQUENCE [LARGE SCALE GENOMIC DNA]</scope>
    <source>
        <strain evidence="3">S3BR25-2</strain>
    </source>
</reference>
<feature type="transmembrane region" description="Helical" evidence="1">
    <location>
        <begin position="104"/>
        <end position="124"/>
    </location>
</feature>
<organism evidence="2 3">
    <name type="scientific">Halogeometricum luteum</name>
    <dbReference type="NCBI Taxonomy" id="2950537"/>
    <lineage>
        <taxon>Archaea</taxon>
        <taxon>Methanobacteriati</taxon>
        <taxon>Methanobacteriota</taxon>
        <taxon>Stenosarchaea group</taxon>
        <taxon>Halobacteria</taxon>
        <taxon>Halobacteriales</taxon>
        <taxon>Haloferacaceae</taxon>
        <taxon>Halogeometricum</taxon>
    </lineage>
</organism>
<accession>A0ABU2G027</accession>
<comment type="caution">
    <text evidence="2">The sequence shown here is derived from an EMBL/GenBank/DDBJ whole genome shotgun (WGS) entry which is preliminary data.</text>
</comment>
<keyword evidence="1" id="KW-0812">Transmembrane</keyword>
<evidence type="ECO:0000256" key="1">
    <source>
        <dbReference type="SAM" id="Phobius"/>
    </source>
</evidence>
<sequence length="133" mass="13649">MPSNATSGSRDFSPENRPVFNLLMAGLVTLSAGGGLYEMGDASPVLVVAGFAATAVGVGPVASSDFGRRVGAWFEAIGGAARVGIMLALGTGVVAATLRFGVPVVWTQSAVFGSMVALDCYIVYRILAHRAKR</sequence>
<name>A0ABU2G027_9EURY</name>
<dbReference type="RefSeq" id="WP_310927991.1">
    <property type="nucleotide sequence ID" value="NZ_JAMQOQ010000002.1"/>
</dbReference>
<protein>
    <recommendedName>
        <fullName evidence="4">ATP synthase I chain</fullName>
    </recommendedName>
</protein>
<feature type="transmembrane region" description="Helical" evidence="1">
    <location>
        <begin position="19"/>
        <end position="37"/>
    </location>
</feature>
<evidence type="ECO:0000313" key="3">
    <source>
        <dbReference type="Proteomes" id="UP001254813"/>
    </source>
</evidence>
<keyword evidence="1" id="KW-0472">Membrane</keyword>
<feature type="transmembrane region" description="Helical" evidence="1">
    <location>
        <begin position="74"/>
        <end position="98"/>
    </location>
</feature>
<keyword evidence="1" id="KW-1133">Transmembrane helix</keyword>
<evidence type="ECO:0000313" key="2">
    <source>
        <dbReference type="EMBL" id="MDS0294146.1"/>
    </source>
</evidence>
<feature type="transmembrane region" description="Helical" evidence="1">
    <location>
        <begin position="43"/>
        <end position="62"/>
    </location>
</feature>
<keyword evidence="3" id="KW-1185">Reference proteome</keyword>